<dbReference type="EMBL" id="CAFBLD010000001">
    <property type="protein sequence ID" value="CAB4854993.1"/>
    <property type="molecule type" value="Genomic_DNA"/>
</dbReference>
<accession>A0A6J7V2K1</accession>
<protein>
    <submittedName>
        <fullName evidence="12">Unannotated protein</fullName>
    </submittedName>
</protein>
<sequence length="326" mass="34570">MRAVILYGKGDLRVEEKPLPKLLSGTSLVQITAAGICATDREVTAGRIPDIAPRVVLGHEITGVVVAGDESATIHTGDNVVVDTVDPCRTCKACLETPASECLNPGELGFTADGGWAEYVRVTTSRLHKVPNNLSWKEAVITEPFVIPFGALLASGAKIAGNRVLVVGGGLAGVAFASGAFALGADRVDVSLRTPRRREIFDSIDPNIRLTTSDLLEKAAADLSIDSVGNTESIQTAISGVKNHGLIVCYGFSEEFANHFPIADVVLRNLRLSGHTNSRGAWPVLIDLLAKGTIKTSGLVDRVISLDEVPDAVVNWQGNLRTVIKF</sequence>
<dbReference type="InterPro" id="IPR036291">
    <property type="entry name" value="NAD(P)-bd_dom_sf"/>
</dbReference>
<dbReference type="EMBL" id="CAEZZW010000003">
    <property type="protein sequence ID" value="CAB4778195.1"/>
    <property type="molecule type" value="Genomic_DNA"/>
</dbReference>
<evidence type="ECO:0000313" key="8">
    <source>
        <dbReference type="EMBL" id="CAB4827371.1"/>
    </source>
</evidence>
<dbReference type="EMBL" id="CAFBOC010000001">
    <property type="protein sequence ID" value="CAB4967976.1"/>
    <property type="molecule type" value="Genomic_DNA"/>
</dbReference>
<proteinExistence type="predicted"/>
<evidence type="ECO:0000259" key="2">
    <source>
        <dbReference type="Pfam" id="PF00107"/>
    </source>
</evidence>
<dbReference type="SUPFAM" id="SSF50129">
    <property type="entry name" value="GroES-like"/>
    <property type="match status" value="1"/>
</dbReference>
<evidence type="ECO:0000313" key="12">
    <source>
        <dbReference type="EMBL" id="CAB5072630.1"/>
    </source>
</evidence>
<dbReference type="EMBL" id="CAFABH010000010">
    <property type="protein sequence ID" value="CAB4827371.1"/>
    <property type="molecule type" value="Genomic_DNA"/>
</dbReference>
<evidence type="ECO:0000313" key="5">
    <source>
        <dbReference type="EMBL" id="CAB4693799.1"/>
    </source>
</evidence>
<dbReference type="EMBL" id="CAFBNH010000001">
    <property type="protein sequence ID" value="CAB4933341.1"/>
    <property type="molecule type" value="Genomic_DNA"/>
</dbReference>
<dbReference type="EMBL" id="CAFBQX010000003">
    <property type="protein sequence ID" value="CAB5072630.1"/>
    <property type="molecule type" value="Genomic_DNA"/>
</dbReference>
<feature type="domain" description="Alcohol dehydrogenase-like N-terminal" evidence="3">
    <location>
        <begin position="26"/>
        <end position="131"/>
    </location>
</feature>
<feature type="domain" description="Alcohol dehydrogenase-like C-terminal" evidence="2">
    <location>
        <begin position="152"/>
        <end position="290"/>
    </location>
</feature>
<evidence type="ECO:0000256" key="1">
    <source>
        <dbReference type="ARBA" id="ARBA00023002"/>
    </source>
</evidence>
<dbReference type="GO" id="GO:0016491">
    <property type="term" value="F:oxidoreductase activity"/>
    <property type="evidence" value="ECO:0007669"/>
    <property type="project" value="UniProtKB-KW"/>
</dbReference>
<dbReference type="InterPro" id="IPR013154">
    <property type="entry name" value="ADH-like_N"/>
</dbReference>
<keyword evidence="1" id="KW-0560">Oxidoreductase</keyword>
<dbReference type="Gene3D" id="3.40.50.720">
    <property type="entry name" value="NAD(P)-binding Rossmann-like Domain"/>
    <property type="match status" value="1"/>
</dbReference>
<dbReference type="EMBL" id="CAESAE010000003">
    <property type="protein sequence ID" value="CAB4336293.1"/>
    <property type="molecule type" value="Genomic_DNA"/>
</dbReference>
<dbReference type="Pfam" id="PF08240">
    <property type="entry name" value="ADH_N"/>
    <property type="match status" value="1"/>
</dbReference>
<reference evidence="12" key="1">
    <citation type="submission" date="2020-05" db="EMBL/GenBank/DDBJ databases">
        <authorList>
            <person name="Chiriac C."/>
            <person name="Salcher M."/>
            <person name="Ghai R."/>
            <person name="Kavagutti S V."/>
        </authorList>
    </citation>
    <scope>NUCLEOTIDE SEQUENCE</scope>
</reference>
<name>A0A6J7V2K1_9ZZZZ</name>
<dbReference type="EMBL" id="CAEZYM010000014">
    <property type="protein sequence ID" value="CAB4731868.1"/>
    <property type="molecule type" value="Genomic_DNA"/>
</dbReference>
<organism evidence="12">
    <name type="scientific">freshwater metagenome</name>
    <dbReference type="NCBI Taxonomy" id="449393"/>
    <lineage>
        <taxon>unclassified sequences</taxon>
        <taxon>metagenomes</taxon>
        <taxon>ecological metagenomes</taxon>
    </lineage>
</organism>
<evidence type="ECO:0000313" key="11">
    <source>
        <dbReference type="EMBL" id="CAB4967976.1"/>
    </source>
</evidence>
<evidence type="ECO:0000313" key="6">
    <source>
        <dbReference type="EMBL" id="CAB4731868.1"/>
    </source>
</evidence>
<dbReference type="SUPFAM" id="SSF51735">
    <property type="entry name" value="NAD(P)-binding Rossmann-fold domains"/>
    <property type="match status" value="1"/>
</dbReference>
<evidence type="ECO:0000313" key="9">
    <source>
        <dbReference type="EMBL" id="CAB4854993.1"/>
    </source>
</evidence>
<dbReference type="EMBL" id="CAEZXO010000004">
    <property type="protein sequence ID" value="CAB4693799.1"/>
    <property type="molecule type" value="Genomic_DNA"/>
</dbReference>
<dbReference type="InterPro" id="IPR050129">
    <property type="entry name" value="Zn_alcohol_dh"/>
</dbReference>
<evidence type="ECO:0000313" key="7">
    <source>
        <dbReference type="EMBL" id="CAB4778195.1"/>
    </source>
</evidence>
<dbReference type="PANTHER" id="PTHR43401:SF2">
    <property type="entry name" value="L-THREONINE 3-DEHYDROGENASE"/>
    <property type="match status" value="1"/>
</dbReference>
<dbReference type="InterPro" id="IPR013149">
    <property type="entry name" value="ADH-like_C"/>
</dbReference>
<evidence type="ECO:0000313" key="4">
    <source>
        <dbReference type="EMBL" id="CAB4336293.1"/>
    </source>
</evidence>
<dbReference type="Pfam" id="PF00107">
    <property type="entry name" value="ADH_zinc_N"/>
    <property type="match status" value="1"/>
</dbReference>
<dbReference type="InterPro" id="IPR011032">
    <property type="entry name" value="GroES-like_sf"/>
</dbReference>
<gene>
    <name evidence="5" type="ORF">UFOPK2510_00872</name>
    <name evidence="6" type="ORF">UFOPK2718_01302</name>
    <name evidence="7" type="ORF">UFOPK2936_00680</name>
    <name evidence="8" type="ORF">UFOPK3174_00714</name>
    <name evidence="9" type="ORF">UFOPK3328_00011</name>
    <name evidence="10" type="ORF">UFOPK3779_00011</name>
    <name evidence="11" type="ORF">UFOPK3913_00037</name>
    <name evidence="4" type="ORF">UFOPK4107_00628</name>
    <name evidence="12" type="ORF">UFOPK4403_00816</name>
</gene>
<evidence type="ECO:0000259" key="3">
    <source>
        <dbReference type="Pfam" id="PF08240"/>
    </source>
</evidence>
<dbReference type="PANTHER" id="PTHR43401">
    <property type="entry name" value="L-THREONINE 3-DEHYDROGENASE"/>
    <property type="match status" value="1"/>
</dbReference>
<dbReference type="Gene3D" id="3.90.180.10">
    <property type="entry name" value="Medium-chain alcohol dehydrogenases, catalytic domain"/>
    <property type="match status" value="1"/>
</dbReference>
<evidence type="ECO:0000313" key="10">
    <source>
        <dbReference type="EMBL" id="CAB4933341.1"/>
    </source>
</evidence>
<dbReference type="AlphaFoldDB" id="A0A6J7V2K1"/>